<dbReference type="Pfam" id="PF05180">
    <property type="entry name" value="zf-DNL"/>
    <property type="match status" value="1"/>
</dbReference>
<reference evidence="8" key="2">
    <citation type="submission" date="2012-08" db="EMBL/GenBank/DDBJ databases">
        <title>Genome sequence of Kazachstania naganishii.</title>
        <authorList>
            <person name="Gordon J.L."/>
            <person name="Armisen D."/>
            <person name="Proux-Wera E."/>
            <person name="OhEigeartaigh S.S."/>
            <person name="Byrne K.P."/>
            <person name="Wolfe K.H."/>
        </authorList>
    </citation>
    <scope>NUCLEOTIDE SEQUENCE [LARGE SCALE GENOMIC DNA]</scope>
    <source>
        <strain evidence="8">ATCC MYA-139 / BCRC 22969 / CBS 8797 / CCRC 22969 / KCTC 17520 / NBRC 10181 / NCYC 3082</strain>
    </source>
</reference>
<keyword evidence="2 4" id="KW-0863">Zinc-finger</keyword>
<dbReference type="GO" id="GO:0006457">
    <property type="term" value="P:protein folding"/>
    <property type="evidence" value="ECO:0007669"/>
    <property type="project" value="TreeGrafter"/>
</dbReference>
<dbReference type="OrthoDB" id="512667at2759"/>
<dbReference type="GO" id="GO:0005739">
    <property type="term" value="C:mitochondrion"/>
    <property type="evidence" value="ECO:0007669"/>
    <property type="project" value="TreeGrafter"/>
</dbReference>
<feature type="domain" description="DNL-type" evidence="6">
    <location>
        <begin position="71"/>
        <end position="166"/>
    </location>
</feature>
<feature type="region of interest" description="Disordered" evidence="5">
    <location>
        <begin position="41"/>
        <end position="66"/>
    </location>
</feature>
<evidence type="ECO:0000313" key="7">
    <source>
        <dbReference type="EMBL" id="CCK72609.1"/>
    </source>
</evidence>
<keyword evidence="8" id="KW-1185">Reference proteome</keyword>
<evidence type="ECO:0000256" key="1">
    <source>
        <dbReference type="ARBA" id="ARBA00022723"/>
    </source>
</evidence>
<dbReference type="AlphaFoldDB" id="J7SAB3"/>
<dbReference type="eggNOG" id="KOG3277">
    <property type="taxonomic scope" value="Eukaryota"/>
</dbReference>
<dbReference type="STRING" id="1071383.J7SAB3"/>
<dbReference type="Proteomes" id="UP000006310">
    <property type="component" value="Chromosome 11"/>
</dbReference>
<keyword evidence="1" id="KW-0479">Metal-binding</keyword>
<dbReference type="PANTHER" id="PTHR20922">
    <property type="entry name" value="DNL-TYPE ZINC FINGER PROTEIN"/>
    <property type="match status" value="1"/>
</dbReference>
<evidence type="ECO:0000256" key="4">
    <source>
        <dbReference type="PROSITE-ProRule" id="PRU00834"/>
    </source>
</evidence>
<keyword evidence="3" id="KW-0862">Zinc</keyword>
<evidence type="ECO:0000256" key="2">
    <source>
        <dbReference type="ARBA" id="ARBA00022771"/>
    </source>
</evidence>
<gene>
    <name evidence="7" type="primary">KNAG0K02460</name>
    <name evidence="7" type="ordered locus">KNAG_0K02460</name>
</gene>
<dbReference type="GO" id="GO:0030150">
    <property type="term" value="P:protein import into mitochondrial matrix"/>
    <property type="evidence" value="ECO:0007669"/>
    <property type="project" value="TreeGrafter"/>
</dbReference>
<dbReference type="InterPro" id="IPR007853">
    <property type="entry name" value="Znf_DNL-typ"/>
</dbReference>
<dbReference type="InterPro" id="IPR024158">
    <property type="entry name" value="Mt_import_TIM15"/>
</dbReference>
<dbReference type="PANTHER" id="PTHR20922:SF13">
    <property type="entry name" value="DNL-TYPE ZINC FINGER PROTEIN"/>
    <property type="match status" value="1"/>
</dbReference>
<evidence type="ECO:0000259" key="6">
    <source>
        <dbReference type="PROSITE" id="PS51501"/>
    </source>
</evidence>
<protein>
    <recommendedName>
        <fullName evidence="6">DNL-type domain-containing protein</fullName>
    </recommendedName>
</protein>
<dbReference type="PROSITE" id="PS51501">
    <property type="entry name" value="ZF_DNL"/>
    <property type="match status" value="1"/>
</dbReference>
<dbReference type="GO" id="GO:0051087">
    <property type="term" value="F:protein-folding chaperone binding"/>
    <property type="evidence" value="ECO:0007669"/>
    <property type="project" value="TreeGrafter"/>
</dbReference>
<organism evidence="7 8">
    <name type="scientific">Huiozyma naganishii (strain ATCC MYA-139 / BCRC 22969 / CBS 8797 / KCTC 17520 / NBRC 10181 / NCYC 3082 / Yp74L-3)</name>
    <name type="common">Yeast</name>
    <name type="synonym">Kazachstania naganishii</name>
    <dbReference type="NCBI Taxonomy" id="1071383"/>
    <lineage>
        <taxon>Eukaryota</taxon>
        <taxon>Fungi</taxon>
        <taxon>Dikarya</taxon>
        <taxon>Ascomycota</taxon>
        <taxon>Saccharomycotina</taxon>
        <taxon>Saccharomycetes</taxon>
        <taxon>Saccharomycetales</taxon>
        <taxon>Saccharomycetaceae</taxon>
        <taxon>Huiozyma</taxon>
    </lineage>
</organism>
<evidence type="ECO:0000256" key="5">
    <source>
        <dbReference type="SAM" id="MobiDB-lite"/>
    </source>
</evidence>
<proteinExistence type="predicted"/>
<name>J7SAB3_HUIN7</name>
<dbReference type="GO" id="GO:0008270">
    <property type="term" value="F:zinc ion binding"/>
    <property type="evidence" value="ECO:0007669"/>
    <property type="project" value="UniProtKB-KW"/>
</dbReference>
<sequence length="176" mass="18912">MGKVALRFGLRSGVIGPRVLTPRVFASRAFRTALICAKNGPDKPAVTSRSNTPAAADKKGSVGPSSAKLAMDKPQLMIAFTCKKCDTRSSHTISKQAYTGGTVLIQCPGCQNRHLIADHLKIFADSSVTIEDIMRARGETVAQTTEDLVLEDIPEQLKGTLSKYARDNKGPDTDSH</sequence>
<evidence type="ECO:0000256" key="3">
    <source>
        <dbReference type="ARBA" id="ARBA00022833"/>
    </source>
</evidence>
<accession>J7SAB3</accession>
<reference evidence="7 8" key="1">
    <citation type="journal article" date="2011" name="Proc. Natl. Acad. Sci. U.S.A.">
        <title>Evolutionary erosion of yeast sex chromosomes by mating-type switching accidents.</title>
        <authorList>
            <person name="Gordon J.L."/>
            <person name="Armisen D."/>
            <person name="Proux-Wera E."/>
            <person name="Oheigeartaigh S.S."/>
            <person name="Byrne K.P."/>
            <person name="Wolfe K.H."/>
        </authorList>
    </citation>
    <scope>NUCLEOTIDE SEQUENCE [LARGE SCALE GENOMIC DNA]</scope>
    <source>
        <strain evidence="8">ATCC MYA-139 / BCRC 22969 / CBS 8797 / CCRC 22969 / KCTC 17520 / NBRC 10181 / NCYC 3082</strain>
    </source>
</reference>
<dbReference type="GO" id="GO:0050821">
    <property type="term" value="P:protein stabilization"/>
    <property type="evidence" value="ECO:0007669"/>
    <property type="project" value="TreeGrafter"/>
</dbReference>
<dbReference type="KEGG" id="kng:KNAG_0K02460"/>
<evidence type="ECO:0000313" key="8">
    <source>
        <dbReference type="Proteomes" id="UP000006310"/>
    </source>
</evidence>
<dbReference type="RefSeq" id="XP_022466854.1">
    <property type="nucleotide sequence ID" value="XM_022610571.1"/>
</dbReference>
<dbReference type="HOGENOM" id="CLU_093902_1_1_1"/>
<dbReference type="GeneID" id="34528376"/>
<dbReference type="EMBL" id="HE978324">
    <property type="protein sequence ID" value="CCK72609.1"/>
    <property type="molecule type" value="Genomic_DNA"/>
</dbReference>